<reference evidence="1 2" key="1">
    <citation type="submission" date="2019-04" db="EMBL/GenBank/DDBJ databases">
        <title>Genome sequencing of Clostridium botulinum Groups I-IV and Clostridium butyricum.</title>
        <authorList>
            <person name="Brunt J."/>
            <person name="Van Vliet A.H.M."/>
            <person name="Stringer S.C."/>
            <person name="Carter A.T."/>
            <person name="Peck M.W."/>
        </authorList>
    </citation>
    <scope>NUCLEOTIDE SEQUENCE [LARGE SCALE GENOMIC DNA]</scope>
    <source>
        <strain evidence="1 2">IFR 15/034</strain>
    </source>
</reference>
<evidence type="ECO:0000313" key="2">
    <source>
        <dbReference type="Proteomes" id="UP000482543"/>
    </source>
</evidence>
<comment type="caution">
    <text evidence="1">The sequence shown here is derived from an EMBL/GenBank/DDBJ whole genome shotgun (WGS) entry which is preliminary data.</text>
</comment>
<sequence>MRYTWQLLQASIDIRNEAIKKYLTEELQTLNADTIHRDIPTSSTVQNVEIWSIKQDGEKQFQVIFTEEQVITEGENKKDIQSSYEVVVYVDDSGNMIIIKNPTICSIPSESSYETKVKESEGTVDAAIIGEVDEFLKTFFRLYPTATEKELSYYVKNNVLKSIGKNLFAFFFEIYANFYR</sequence>
<dbReference type="CDD" id="cd16428">
    <property type="entry name" value="TcpC_C"/>
    <property type="match status" value="1"/>
</dbReference>
<gene>
    <name evidence="1" type="ORF">FC964_07700</name>
</gene>
<dbReference type="Gene3D" id="3.10.450.540">
    <property type="match status" value="1"/>
</dbReference>
<dbReference type="CDD" id="cd16386">
    <property type="entry name" value="TcpC_N"/>
    <property type="match status" value="1"/>
</dbReference>
<protein>
    <submittedName>
        <fullName evidence="1">Conjugal transfer protein</fullName>
    </submittedName>
</protein>
<dbReference type="Proteomes" id="UP000482543">
    <property type="component" value="Unassembled WGS sequence"/>
</dbReference>
<dbReference type="Pfam" id="PF12642">
    <property type="entry name" value="TpcC"/>
    <property type="match status" value="1"/>
</dbReference>
<name>A0AA43Y6T6_CLOBO</name>
<organism evidence="1 2">
    <name type="scientific">Clostridium botulinum</name>
    <dbReference type="NCBI Taxonomy" id="1491"/>
    <lineage>
        <taxon>Bacteria</taxon>
        <taxon>Bacillati</taxon>
        <taxon>Bacillota</taxon>
        <taxon>Clostridia</taxon>
        <taxon>Eubacteriales</taxon>
        <taxon>Clostridiaceae</taxon>
        <taxon>Clostridium</taxon>
    </lineage>
</organism>
<dbReference type="EMBL" id="SWRJ01000002">
    <property type="protein sequence ID" value="NFI21268.1"/>
    <property type="molecule type" value="Genomic_DNA"/>
</dbReference>
<dbReference type="InterPro" id="IPR024735">
    <property type="entry name" value="TcpC"/>
</dbReference>
<dbReference type="AlphaFoldDB" id="A0AA43Y6T6"/>
<accession>A0AA43Y6T6</accession>
<dbReference type="InterPro" id="IPR035628">
    <property type="entry name" value="TcpC_C"/>
</dbReference>
<proteinExistence type="predicted"/>
<evidence type="ECO:0000313" key="1">
    <source>
        <dbReference type="EMBL" id="NFI21268.1"/>
    </source>
</evidence>